<dbReference type="AlphaFoldDB" id="A0ABD1Q3S9"/>
<dbReference type="Pfam" id="PF03101">
    <property type="entry name" value="FAR1"/>
    <property type="match status" value="1"/>
</dbReference>
<comment type="caution">
    <text evidence="2">The sequence shown here is derived from an EMBL/GenBank/DDBJ whole genome shotgun (WGS) entry which is preliminary data.</text>
</comment>
<accession>A0ABD1Q3S9</accession>
<dbReference type="PANTHER" id="PTHR46328:SF35">
    <property type="entry name" value="PROTEIN FAR1-RELATED SEQUENCE 5-LIKE"/>
    <property type="match status" value="1"/>
</dbReference>
<evidence type="ECO:0000313" key="3">
    <source>
        <dbReference type="Proteomes" id="UP001604336"/>
    </source>
</evidence>
<dbReference type="PANTHER" id="PTHR46328">
    <property type="entry name" value="FAR-RED IMPAIRED RESPONSIVE (FAR1) FAMILY PROTEIN-RELATED"/>
    <property type="match status" value="1"/>
</dbReference>
<evidence type="ECO:0000313" key="2">
    <source>
        <dbReference type="EMBL" id="KAL2470825.1"/>
    </source>
</evidence>
<dbReference type="Proteomes" id="UP001604336">
    <property type="component" value="Unassembled WGS sequence"/>
</dbReference>
<feature type="domain" description="FAR1" evidence="1">
    <location>
        <begin position="49"/>
        <end position="125"/>
    </location>
</feature>
<dbReference type="EMBL" id="JBFOLK010000012">
    <property type="protein sequence ID" value="KAL2470825.1"/>
    <property type="molecule type" value="Genomic_DNA"/>
</dbReference>
<name>A0ABD1Q3S9_9LAMI</name>
<sequence>MFVVDDEYLEDDEIEIENSPSLNDDWVEEPNEIAHEVGMKFMELDEVFEFYKNYASRVGFPIKKRNSRKGDDELVKNVMFTCSREGRRTSNTITSLKSQSTIQTGRKVRVAAVSDASGSWRLTKV</sequence>
<organism evidence="2 3">
    <name type="scientific">Abeliophyllum distichum</name>
    <dbReference type="NCBI Taxonomy" id="126358"/>
    <lineage>
        <taxon>Eukaryota</taxon>
        <taxon>Viridiplantae</taxon>
        <taxon>Streptophyta</taxon>
        <taxon>Embryophyta</taxon>
        <taxon>Tracheophyta</taxon>
        <taxon>Spermatophyta</taxon>
        <taxon>Magnoliopsida</taxon>
        <taxon>eudicotyledons</taxon>
        <taxon>Gunneridae</taxon>
        <taxon>Pentapetalae</taxon>
        <taxon>asterids</taxon>
        <taxon>lamiids</taxon>
        <taxon>Lamiales</taxon>
        <taxon>Oleaceae</taxon>
        <taxon>Forsythieae</taxon>
        <taxon>Abeliophyllum</taxon>
    </lineage>
</organism>
<protein>
    <submittedName>
        <fullName evidence="2">FAR1-related sequence 4</fullName>
    </submittedName>
</protein>
<reference evidence="3" key="1">
    <citation type="submission" date="2024-07" db="EMBL/GenBank/DDBJ databases">
        <title>Two chromosome-level genome assemblies of Korean endemic species Abeliophyllum distichum and Forsythia ovata (Oleaceae).</title>
        <authorList>
            <person name="Jang H."/>
        </authorList>
    </citation>
    <scope>NUCLEOTIDE SEQUENCE [LARGE SCALE GENOMIC DNA]</scope>
</reference>
<proteinExistence type="predicted"/>
<gene>
    <name evidence="2" type="ORF">Adt_38961</name>
</gene>
<dbReference type="InterPro" id="IPR004330">
    <property type="entry name" value="FAR1_DNA_bnd_dom"/>
</dbReference>
<keyword evidence="3" id="KW-1185">Reference proteome</keyword>
<evidence type="ECO:0000259" key="1">
    <source>
        <dbReference type="Pfam" id="PF03101"/>
    </source>
</evidence>